<protein>
    <recommendedName>
        <fullName evidence="3">HEAT repeat protein</fullName>
    </recommendedName>
</protein>
<accession>A0ABP9HNH0</accession>
<dbReference type="EMBL" id="BAABIL010000195">
    <property type="protein sequence ID" value="GAA4974743.1"/>
    <property type="molecule type" value="Genomic_DNA"/>
</dbReference>
<proteinExistence type="predicted"/>
<evidence type="ECO:0000313" key="1">
    <source>
        <dbReference type="EMBL" id="GAA4974743.1"/>
    </source>
</evidence>
<keyword evidence="2" id="KW-1185">Reference proteome</keyword>
<organism evidence="1 2">
    <name type="scientific">Kineococcus glutinatus</name>
    <dbReference type="NCBI Taxonomy" id="1070872"/>
    <lineage>
        <taxon>Bacteria</taxon>
        <taxon>Bacillati</taxon>
        <taxon>Actinomycetota</taxon>
        <taxon>Actinomycetes</taxon>
        <taxon>Kineosporiales</taxon>
        <taxon>Kineosporiaceae</taxon>
        <taxon>Kineococcus</taxon>
    </lineage>
</organism>
<name>A0ABP9HNH0_9ACTN</name>
<evidence type="ECO:0008006" key="3">
    <source>
        <dbReference type="Google" id="ProtNLM"/>
    </source>
</evidence>
<dbReference type="Proteomes" id="UP001501195">
    <property type="component" value="Unassembled WGS sequence"/>
</dbReference>
<reference evidence="2" key="1">
    <citation type="journal article" date="2019" name="Int. J. Syst. Evol. Microbiol.">
        <title>The Global Catalogue of Microorganisms (GCM) 10K type strain sequencing project: providing services to taxonomists for standard genome sequencing and annotation.</title>
        <authorList>
            <consortium name="The Broad Institute Genomics Platform"/>
            <consortium name="The Broad Institute Genome Sequencing Center for Infectious Disease"/>
            <person name="Wu L."/>
            <person name="Ma J."/>
        </authorList>
    </citation>
    <scope>NUCLEOTIDE SEQUENCE [LARGE SCALE GENOMIC DNA]</scope>
    <source>
        <strain evidence="2">JCM 18126</strain>
    </source>
</reference>
<evidence type="ECO:0000313" key="2">
    <source>
        <dbReference type="Proteomes" id="UP001501195"/>
    </source>
</evidence>
<sequence length="166" mass="17889">MCIQLHWHHRLVQQHERRESVLTDDEHRLVRSTSALGLLRTSSWPSVAALLLVRGLNGEATVAMACLSRDDSPWLIDPIVPAVITELSSEARRGPEEGSRLVGRALARAAARAGRTESFAAVRALAALSPELGYPGGTIGEAYDASEWLDCDCHLGSAERAAAEAL</sequence>
<gene>
    <name evidence="1" type="ORF">GCM10023225_14850</name>
</gene>
<comment type="caution">
    <text evidence="1">The sequence shown here is derived from an EMBL/GenBank/DDBJ whole genome shotgun (WGS) entry which is preliminary data.</text>
</comment>